<reference evidence="2 3" key="1">
    <citation type="submission" date="2018-06" db="EMBL/GenBank/DDBJ databases">
        <authorList>
            <consortium name="Pathogen Informatics"/>
            <person name="Doyle S."/>
        </authorList>
    </citation>
    <scope>NUCLEOTIDE SEQUENCE [LARGE SCALE GENOMIC DNA]</scope>
    <source>
        <strain evidence="2 3">NCTC13067</strain>
    </source>
</reference>
<accession>A0A379E3Q8</accession>
<protein>
    <submittedName>
        <fullName evidence="2">Uncharacterized protein</fullName>
    </submittedName>
</protein>
<feature type="compositionally biased region" description="Acidic residues" evidence="1">
    <location>
        <begin position="45"/>
        <end position="57"/>
    </location>
</feature>
<sequence>MKKEKLSERKIYLKPSASSLYIDSDSYLLTGSPDTDFKPHVVPPTDEDGDDDDDIEG</sequence>
<dbReference type="AlphaFoldDB" id="A0A379E3Q8"/>
<dbReference type="Proteomes" id="UP000255469">
    <property type="component" value="Unassembled WGS sequence"/>
</dbReference>
<name>A0A379E3Q8_9BACT</name>
<evidence type="ECO:0000313" key="2">
    <source>
        <dbReference type="EMBL" id="SUB87306.1"/>
    </source>
</evidence>
<evidence type="ECO:0000313" key="3">
    <source>
        <dbReference type="Proteomes" id="UP000255469"/>
    </source>
</evidence>
<proteinExistence type="predicted"/>
<feature type="region of interest" description="Disordered" evidence="1">
    <location>
        <begin position="31"/>
        <end position="57"/>
    </location>
</feature>
<organism evidence="2 3">
    <name type="scientific">Prevotella denticola</name>
    <dbReference type="NCBI Taxonomy" id="28129"/>
    <lineage>
        <taxon>Bacteria</taxon>
        <taxon>Pseudomonadati</taxon>
        <taxon>Bacteroidota</taxon>
        <taxon>Bacteroidia</taxon>
        <taxon>Bacteroidales</taxon>
        <taxon>Prevotellaceae</taxon>
        <taxon>Prevotella</taxon>
    </lineage>
</organism>
<dbReference type="RefSeq" id="WP_169447813.1">
    <property type="nucleotide sequence ID" value="NZ_CAUVPN010000025.1"/>
</dbReference>
<dbReference type="EMBL" id="UGTM01000001">
    <property type="protein sequence ID" value="SUB87306.1"/>
    <property type="molecule type" value="Genomic_DNA"/>
</dbReference>
<evidence type="ECO:0000256" key="1">
    <source>
        <dbReference type="SAM" id="MobiDB-lite"/>
    </source>
</evidence>
<gene>
    <name evidence="2" type="ORF">NCTC13067_00971</name>
</gene>